<dbReference type="InterPro" id="IPR015590">
    <property type="entry name" value="Aldehyde_DH_dom"/>
</dbReference>
<dbReference type="PANTHER" id="PTHR43353:SF5">
    <property type="entry name" value="SUCCINATE-SEMIALDEHYDE DEHYDROGENASE, MITOCHONDRIAL"/>
    <property type="match status" value="1"/>
</dbReference>
<dbReference type="FunFam" id="3.40.605.10:FF:000026">
    <property type="entry name" value="Aldehyde dehydrogenase, putative"/>
    <property type="match status" value="1"/>
</dbReference>
<dbReference type="FunFam" id="3.40.605.10:FF:000005">
    <property type="entry name" value="Succinate-semialdehyde dehydrogenase I"/>
    <property type="match status" value="1"/>
</dbReference>
<dbReference type="NCBIfam" id="TIGR01780">
    <property type="entry name" value="SSADH"/>
    <property type="match status" value="1"/>
</dbReference>
<dbReference type="PANTHER" id="PTHR43353">
    <property type="entry name" value="SUCCINATE-SEMIALDEHYDE DEHYDROGENASE, MITOCHONDRIAL"/>
    <property type="match status" value="1"/>
</dbReference>
<dbReference type="Proteomes" id="UP000249746">
    <property type="component" value="Unassembled WGS sequence"/>
</dbReference>
<dbReference type="InterPro" id="IPR016161">
    <property type="entry name" value="Ald_DH/histidinol_DH"/>
</dbReference>
<evidence type="ECO:0000256" key="3">
    <source>
        <dbReference type="PROSITE-ProRule" id="PRU10007"/>
    </source>
</evidence>
<dbReference type="InterPro" id="IPR016162">
    <property type="entry name" value="Ald_DH_N"/>
</dbReference>
<accession>A0A2W6MV97</accession>
<evidence type="ECO:0000256" key="4">
    <source>
        <dbReference type="RuleBase" id="RU003345"/>
    </source>
</evidence>
<feature type="domain" description="Aldehyde dehydrogenase" evidence="5">
    <location>
        <begin position="19"/>
        <end position="469"/>
    </location>
</feature>
<keyword evidence="2 4" id="KW-0560">Oxidoreductase</keyword>
<dbReference type="Gene3D" id="3.40.605.10">
    <property type="entry name" value="Aldehyde Dehydrogenase, Chain A, domain 1"/>
    <property type="match status" value="1"/>
</dbReference>
<name>A0A2W6MV97_9HELI</name>
<evidence type="ECO:0000256" key="1">
    <source>
        <dbReference type="ARBA" id="ARBA00009986"/>
    </source>
</evidence>
<dbReference type="InterPro" id="IPR016163">
    <property type="entry name" value="Ald_DH_C"/>
</dbReference>
<dbReference type="Gene3D" id="3.40.309.10">
    <property type="entry name" value="Aldehyde Dehydrogenase, Chain A, domain 2"/>
    <property type="match status" value="1"/>
</dbReference>
<dbReference type="FunFam" id="3.40.309.10:FF:000004">
    <property type="entry name" value="Succinate-semialdehyde dehydrogenase I"/>
    <property type="match status" value="1"/>
</dbReference>
<sequence>MSLDIFSHPHITKEFKENHYVLNNPATLEKIAYIKKTSKQELEEICKKASLAQIKWTKVLAEERSDILYKFYELILEHKEELAYLMTLEQGKVLAESRGEILYAASFVKWFSQVIRGVCGDVLLSKKENENLFVLKEPIGVCAAITPWNFPSSMITRKMAPALASGCAMVLKPASQTPLSAYALELLAQRAGIPKDLFVVVNGDSKEISDVFAKSPIIKKLSFTGSTEVGKMLYAKSAETIKKLSLELGGNAPLIVFDDADIEVALDGIMASKFRNSGQTCVCANRIYAQSGIYERLCEKLALRIANLKVGNGMEEGVHQGPLINEIAVKKVEAHIQDALSKGAKILTGGKRHALGGNFYEPTLIADVNEKMLVAKEETFGPLAPIFKFESEEEVIKEANNTEFGLASYFFTQDYKRQWRVARALEYGMVGINTGIISNEVAPFGGVKQSGLGREGSKYGIEEYLEIKYLCMSL</sequence>
<dbReference type="InterPro" id="IPR016160">
    <property type="entry name" value="Ald_DH_CS_CYS"/>
</dbReference>
<organism evidence="6 7">
    <name type="scientific">Helicobacter valdiviensis</name>
    <dbReference type="NCBI Taxonomy" id="1458358"/>
    <lineage>
        <taxon>Bacteria</taxon>
        <taxon>Pseudomonadati</taxon>
        <taxon>Campylobacterota</taxon>
        <taxon>Epsilonproteobacteria</taxon>
        <taxon>Campylobacterales</taxon>
        <taxon>Helicobacteraceae</taxon>
        <taxon>Helicobacter</taxon>
    </lineage>
</organism>
<dbReference type="GO" id="GO:0004777">
    <property type="term" value="F:succinate-semialdehyde dehydrogenase (NAD+) activity"/>
    <property type="evidence" value="ECO:0007669"/>
    <property type="project" value="TreeGrafter"/>
</dbReference>
<comment type="caution">
    <text evidence="6">The sequence shown here is derived from an EMBL/GenBank/DDBJ whole genome shotgun (WGS) entry which is preliminary data.</text>
</comment>
<dbReference type="CDD" id="cd07103">
    <property type="entry name" value="ALDH_F5_SSADH_GabD"/>
    <property type="match status" value="1"/>
</dbReference>
<dbReference type="SUPFAM" id="SSF53720">
    <property type="entry name" value="ALDH-like"/>
    <property type="match status" value="1"/>
</dbReference>
<protein>
    <submittedName>
        <fullName evidence="6">Succinate-semialdehyde dehydrogenase (NADP(+))</fullName>
    </submittedName>
</protein>
<dbReference type="GO" id="GO:0005829">
    <property type="term" value="C:cytosol"/>
    <property type="evidence" value="ECO:0007669"/>
    <property type="project" value="TreeGrafter"/>
</dbReference>
<gene>
    <name evidence="6" type="primary">gabD</name>
    <name evidence="6" type="ORF">B6S12_07060</name>
</gene>
<dbReference type="OrthoDB" id="9762913at2"/>
<dbReference type="GO" id="GO:0009450">
    <property type="term" value="P:gamma-aminobutyric acid catabolic process"/>
    <property type="evidence" value="ECO:0007669"/>
    <property type="project" value="InterPro"/>
</dbReference>
<dbReference type="InterPro" id="IPR050740">
    <property type="entry name" value="Aldehyde_DH_Superfamily"/>
</dbReference>
<proteinExistence type="inferred from homology"/>
<comment type="similarity">
    <text evidence="1 4">Belongs to the aldehyde dehydrogenase family.</text>
</comment>
<dbReference type="RefSeq" id="WP_111230105.1">
    <property type="nucleotide sequence ID" value="NZ_NBIU01000020.1"/>
</dbReference>
<feature type="active site" evidence="3">
    <location>
        <position position="247"/>
    </location>
</feature>
<dbReference type="Pfam" id="PF00171">
    <property type="entry name" value="Aldedh"/>
    <property type="match status" value="1"/>
</dbReference>
<dbReference type="AlphaFoldDB" id="A0A2W6MV97"/>
<dbReference type="InterPro" id="IPR010102">
    <property type="entry name" value="Succ_semiAld_DH"/>
</dbReference>
<evidence type="ECO:0000313" key="7">
    <source>
        <dbReference type="Proteomes" id="UP000249746"/>
    </source>
</evidence>
<dbReference type="PROSITE" id="PS00687">
    <property type="entry name" value="ALDEHYDE_DEHYDR_GLU"/>
    <property type="match status" value="1"/>
</dbReference>
<evidence type="ECO:0000259" key="5">
    <source>
        <dbReference type="Pfam" id="PF00171"/>
    </source>
</evidence>
<evidence type="ECO:0000256" key="2">
    <source>
        <dbReference type="ARBA" id="ARBA00023002"/>
    </source>
</evidence>
<evidence type="ECO:0000313" key="6">
    <source>
        <dbReference type="EMBL" id="PZT47839.1"/>
    </source>
</evidence>
<dbReference type="EMBL" id="NBIU01000020">
    <property type="protein sequence ID" value="PZT47839.1"/>
    <property type="molecule type" value="Genomic_DNA"/>
</dbReference>
<reference evidence="6 7" key="1">
    <citation type="submission" date="2017-03" db="EMBL/GenBank/DDBJ databases">
        <title>Genomic and clinical evidence uncovers the enterohepatic species Helicobacter valdiviensis as a potential human intestinal pathogen.</title>
        <authorList>
            <person name="Fresia P."/>
            <person name="Jara R."/>
            <person name="Sierra R."/>
            <person name="Ferres I."/>
            <person name="Greif G."/>
            <person name="Iraola G."/>
            <person name="Collado L."/>
        </authorList>
    </citation>
    <scope>NUCLEOTIDE SEQUENCE [LARGE SCALE GENOMIC DNA]</scope>
    <source>
        <strain evidence="6 7">WBE14</strain>
    </source>
</reference>
<dbReference type="InterPro" id="IPR029510">
    <property type="entry name" value="Ald_DH_CS_GLU"/>
</dbReference>
<keyword evidence="7" id="KW-1185">Reference proteome</keyword>
<dbReference type="PROSITE" id="PS00070">
    <property type="entry name" value="ALDEHYDE_DEHYDR_CYS"/>
    <property type="match status" value="1"/>
</dbReference>